<protein>
    <submittedName>
        <fullName evidence="3">D-galactonate dehydratase</fullName>
        <ecNumber evidence="3">4.2.1.6</ecNumber>
    </submittedName>
</protein>
<accession>A0A517XZU6</accession>
<feature type="domain" description="Mandelate racemase/muconate lactonizing enzyme C-terminal" evidence="2">
    <location>
        <begin position="154"/>
        <end position="284"/>
    </location>
</feature>
<dbReference type="SFLD" id="SFLDS00001">
    <property type="entry name" value="Enolase"/>
    <property type="match status" value="1"/>
</dbReference>
<dbReference type="SUPFAM" id="SSF51604">
    <property type="entry name" value="Enolase C-terminal domain-like"/>
    <property type="match status" value="1"/>
</dbReference>
<dbReference type="SFLD" id="SFLDG00179">
    <property type="entry name" value="mandelate_racemase"/>
    <property type="match status" value="1"/>
</dbReference>
<dbReference type="OrthoDB" id="9785902at2"/>
<evidence type="ECO:0000256" key="1">
    <source>
        <dbReference type="ARBA" id="ARBA00023239"/>
    </source>
</evidence>
<dbReference type="Pfam" id="PF02746">
    <property type="entry name" value="MR_MLE_N"/>
    <property type="match status" value="1"/>
</dbReference>
<keyword evidence="4" id="KW-1185">Reference proteome</keyword>
<dbReference type="Pfam" id="PF13378">
    <property type="entry name" value="MR_MLE_C"/>
    <property type="match status" value="1"/>
</dbReference>
<sequence>MRITALETVHLPDFPSLLFVAVHTDAGLTGYADTCYAPEAVAGYVHGFAAPMLLGHDPRAIELHWRRLYEVIAHTVGKGAELRGLSAIDVCLWDILGQAAGMPVWQLLGGAARDRIRTYNTCGGPHYGRSARGGTGYGTDGAPAGRYEDLVAFMERPGELALDLLEDGLTGMKLWPFDYCAHRPGGWDEWRTFRGMFDPTIRTLGGHRIDAADLDRALEPFRQIRKAAGDRMDIMVEGHGLWSLPAAKQIARALEEFRPAWLEDLIRADDLDALADLRRGTTCPILASEYLATRYEYRPLLEKQAADIVMIDPTWAGGITECKKVCTLAEAYKRPVAMHDCTGPLTLYAGIHLAINATNAVYQESVRAYLRVNYPDLVTELPTVEAGHILAPTGSGLGTALLPDIRTRPGADVRVTRV</sequence>
<dbReference type="GO" id="GO:0008869">
    <property type="term" value="F:galactonate dehydratase activity"/>
    <property type="evidence" value="ECO:0007669"/>
    <property type="project" value="UniProtKB-EC"/>
</dbReference>
<evidence type="ECO:0000313" key="3">
    <source>
        <dbReference type="EMBL" id="QDU23039.1"/>
    </source>
</evidence>
<dbReference type="Gene3D" id="3.20.20.120">
    <property type="entry name" value="Enolase-like C-terminal domain"/>
    <property type="match status" value="1"/>
</dbReference>
<reference evidence="3 4" key="1">
    <citation type="submission" date="2019-02" db="EMBL/GenBank/DDBJ databases">
        <title>Deep-cultivation of Planctomycetes and their phenomic and genomic characterization uncovers novel biology.</title>
        <authorList>
            <person name="Wiegand S."/>
            <person name="Jogler M."/>
            <person name="Boedeker C."/>
            <person name="Pinto D."/>
            <person name="Vollmers J."/>
            <person name="Rivas-Marin E."/>
            <person name="Kohn T."/>
            <person name="Peeters S.H."/>
            <person name="Heuer A."/>
            <person name="Rast P."/>
            <person name="Oberbeckmann S."/>
            <person name="Bunk B."/>
            <person name="Jeske O."/>
            <person name="Meyerdierks A."/>
            <person name="Storesund J.E."/>
            <person name="Kallscheuer N."/>
            <person name="Luecker S."/>
            <person name="Lage O.M."/>
            <person name="Pohl T."/>
            <person name="Merkel B.J."/>
            <person name="Hornburger P."/>
            <person name="Mueller R.-W."/>
            <person name="Bruemmer F."/>
            <person name="Labrenz M."/>
            <person name="Spormann A.M."/>
            <person name="Op den Camp H."/>
            <person name="Overmann J."/>
            <person name="Amann R."/>
            <person name="Jetten M.S.M."/>
            <person name="Mascher T."/>
            <person name="Medema M.H."/>
            <person name="Devos D.P."/>
            <person name="Kaster A.-K."/>
            <person name="Ovreas L."/>
            <person name="Rohde M."/>
            <person name="Galperin M.Y."/>
            <person name="Jogler C."/>
        </authorList>
    </citation>
    <scope>NUCLEOTIDE SEQUENCE [LARGE SCALE GENOMIC DNA]</scope>
    <source>
        <strain evidence="3 4">ETA_A1</strain>
    </source>
</reference>
<dbReference type="InterPro" id="IPR029017">
    <property type="entry name" value="Enolase-like_N"/>
</dbReference>
<dbReference type="InterPro" id="IPR013342">
    <property type="entry name" value="Mandelate_racemase_C"/>
</dbReference>
<dbReference type="SMART" id="SM00922">
    <property type="entry name" value="MR_MLE"/>
    <property type="match status" value="1"/>
</dbReference>
<dbReference type="Gene3D" id="3.30.390.10">
    <property type="entry name" value="Enolase-like, N-terminal domain"/>
    <property type="match status" value="1"/>
</dbReference>
<name>A0A517XZU6_9BACT</name>
<dbReference type="InterPro" id="IPR029065">
    <property type="entry name" value="Enolase_C-like"/>
</dbReference>
<dbReference type="PANTHER" id="PTHR48080:SF2">
    <property type="entry name" value="D-GALACTONATE DEHYDRATASE"/>
    <property type="match status" value="1"/>
</dbReference>
<evidence type="ECO:0000313" key="4">
    <source>
        <dbReference type="Proteomes" id="UP000319576"/>
    </source>
</evidence>
<dbReference type="CDD" id="cd03316">
    <property type="entry name" value="MR_like"/>
    <property type="match status" value="1"/>
</dbReference>
<dbReference type="EC" id="4.2.1.6" evidence="3"/>
<organism evidence="3 4">
    <name type="scientific">Urbifossiella limnaea</name>
    <dbReference type="NCBI Taxonomy" id="2528023"/>
    <lineage>
        <taxon>Bacteria</taxon>
        <taxon>Pseudomonadati</taxon>
        <taxon>Planctomycetota</taxon>
        <taxon>Planctomycetia</taxon>
        <taxon>Gemmatales</taxon>
        <taxon>Gemmataceae</taxon>
        <taxon>Urbifossiella</taxon>
    </lineage>
</organism>
<keyword evidence="1 3" id="KW-0456">Lyase</keyword>
<dbReference type="AlphaFoldDB" id="A0A517XZU6"/>
<gene>
    <name evidence="3" type="primary">dgoD_3</name>
    <name evidence="3" type="ORF">ETAA1_50290</name>
</gene>
<dbReference type="InterPro" id="IPR013341">
    <property type="entry name" value="Mandelate_racemase_N_dom"/>
</dbReference>
<dbReference type="KEGG" id="uli:ETAA1_50290"/>
<dbReference type="InterPro" id="IPR034593">
    <property type="entry name" value="DgoD-like"/>
</dbReference>
<dbReference type="EMBL" id="CP036273">
    <property type="protein sequence ID" value="QDU23039.1"/>
    <property type="molecule type" value="Genomic_DNA"/>
</dbReference>
<evidence type="ECO:0000259" key="2">
    <source>
        <dbReference type="SMART" id="SM00922"/>
    </source>
</evidence>
<dbReference type="Proteomes" id="UP000319576">
    <property type="component" value="Chromosome"/>
</dbReference>
<dbReference type="PANTHER" id="PTHR48080">
    <property type="entry name" value="D-GALACTONATE DEHYDRATASE-RELATED"/>
    <property type="match status" value="1"/>
</dbReference>
<dbReference type="SUPFAM" id="SSF54826">
    <property type="entry name" value="Enolase N-terminal domain-like"/>
    <property type="match status" value="1"/>
</dbReference>
<proteinExistence type="predicted"/>
<dbReference type="InterPro" id="IPR036849">
    <property type="entry name" value="Enolase-like_C_sf"/>
</dbReference>